<dbReference type="InterPro" id="IPR032466">
    <property type="entry name" value="Metal_Hydrolase"/>
</dbReference>
<sequence>MYGCCQFYNDYAAIGNGDFDPSWLEVTIGGVSKFSEACRRNDCESAKNVKRYGAKIRRRLQIRDAKTGEVHYGGYVASCACTCCTCLCAGAIVLVTRSLGRIANQIDTVVRECDRGTSQGTCSLIFELCCLAEILFCGAIEDVLYEFFCFLLISVFGGFCATKFGEDHDPNLTATYKSVRLDTMRPTTITEEPKVQLEVDARRAFPVVIPDGICAGTQLQDVGRHGPSADSEVYYLAAAATRDDAKEDIVHATPLQVQVEEGFFSLDFTPMARECPKKKKEDVVVARAVALHRSHVLMDGHNDLPWSLKQAYEGKLERVDLREAQDAKYCRELGHKYLHTDWPRVRAGGLGAQFWSVYVPTTIRGPAAVQ</sequence>
<gene>
    <name evidence="2" type="ORF">CTAYLR_005561</name>
</gene>
<evidence type="ECO:0000313" key="3">
    <source>
        <dbReference type="Proteomes" id="UP001230188"/>
    </source>
</evidence>
<comment type="similarity">
    <text evidence="1">Belongs to the metallo-dependent hydrolases superfamily. Peptidase M19 family.</text>
</comment>
<dbReference type="EC" id="3.4.13.19" evidence="1"/>
<dbReference type="EMBL" id="JAQMWT010000695">
    <property type="protein sequence ID" value="KAJ8598087.1"/>
    <property type="molecule type" value="Genomic_DNA"/>
</dbReference>
<dbReference type="InterPro" id="IPR008257">
    <property type="entry name" value="Pept_M19"/>
</dbReference>
<comment type="cofactor">
    <cofactor evidence="1">
        <name>Zn(2+)</name>
        <dbReference type="ChEBI" id="CHEBI:29105"/>
    </cofactor>
</comment>
<dbReference type="AlphaFoldDB" id="A0AAD7U6B8"/>
<accession>A0AAD7U6B8</accession>
<protein>
    <recommendedName>
        <fullName evidence="1">Dipeptidase</fullName>
        <ecNumber evidence="1">3.4.13.19</ecNumber>
    </recommendedName>
</protein>
<dbReference type="GO" id="GO:0046872">
    <property type="term" value="F:metal ion binding"/>
    <property type="evidence" value="ECO:0007669"/>
    <property type="project" value="UniProtKB-UniRule"/>
</dbReference>
<comment type="caution">
    <text evidence="2">The sequence shown here is derived from an EMBL/GenBank/DDBJ whole genome shotgun (WGS) entry which is preliminary data.</text>
</comment>
<dbReference type="PROSITE" id="PS51365">
    <property type="entry name" value="RENAL_DIPEPTIDASE_2"/>
    <property type="match status" value="1"/>
</dbReference>
<reference evidence="2" key="1">
    <citation type="submission" date="2023-01" db="EMBL/GenBank/DDBJ databases">
        <title>Metagenome sequencing of chrysophaentin producing Chrysophaeum taylorii.</title>
        <authorList>
            <person name="Davison J."/>
            <person name="Bewley C."/>
        </authorList>
    </citation>
    <scope>NUCLEOTIDE SEQUENCE</scope>
    <source>
        <strain evidence="2">NIES-1699</strain>
    </source>
</reference>
<organism evidence="2 3">
    <name type="scientific">Chrysophaeum taylorii</name>
    <dbReference type="NCBI Taxonomy" id="2483200"/>
    <lineage>
        <taxon>Eukaryota</taxon>
        <taxon>Sar</taxon>
        <taxon>Stramenopiles</taxon>
        <taxon>Ochrophyta</taxon>
        <taxon>Pelagophyceae</taxon>
        <taxon>Pelagomonadales</taxon>
        <taxon>Pelagomonadaceae</taxon>
        <taxon>Chrysophaeum</taxon>
    </lineage>
</organism>
<dbReference type="SUPFAM" id="SSF51556">
    <property type="entry name" value="Metallo-dependent hydrolases"/>
    <property type="match status" value="1"/>
</dbReference>
<keyword evidence="3" id="KW-1185">Reference proteome</keyword>
<evidence type="ECO:0000256" key="1">
    <source>
        <dbReference type="RuleBase" id="RU341113"/>
    </source>
</evidence>
<keyword evidence="1" id="KW-0862">Zinc</keyword>
<keyword evidence="1" id="KW-0645">Protease</keyword>
<dbReference type="PANTHER" id="PTHR10443">
    <property type="entry name" value="MICROSOMAL DIPEPTIDASE"/>
    <property type="match status" value="1"/>
</dbReference>
<dbReference type="Pfam" id="PF01244">
    <property type="entry name" value="Peptidase_M19"/>
    <property type="match status" value="1"/>
</dbReference>
<evidence type="ECO:0000313" key="2">
    <source>
        <dbReference type="EMBL" id="KAJ8598087.1"/>
    </source>
</evidence>
<proteinExistence type="inferred from homology"/>
<name>A0AAD7U6B8_9STRA</name>
<dbReference type="GO" id="GO:0006508">
    <property type="term" value="P:proteolysis"/>
    <property type="evidence" value="ECO:0007669"/>
    <property type="project" value="UniProtKB-KW"/>
</dbReference>
<dbReference type="PANTHER" id="PTHR10443:SF12">
    <property type="entry name" value="DIPEPTIDASE"/>
    <property type="match status" value="1"/>
</dbReference>
<keyword evidence="1" id="KW-0224">Dipeptidase</keyword>
<keyword evidence="1" id="KW-0479">Metal-binding</keyword>
<dbReference type="Proteomes" id="UP001230188">
    <property type="component" value="Unassembled WGS sequence"/>
</dbReference>
<comment type="catalytic activity">
    <reaction evidence="1">
        <text>an L-aminoacyl-L-amino acid + H2O = 2 an L-alpha-amino acid</text>
        <dbReference type="Rhea" id="RHEA:48940"/>
        <dbReference type="ChEBI" id="CHEBI:15377"/>
        <dbReference type="ChEBI" id="CHEBI:59869"/>
        <dbReference type="ChEBI" id="CHEBI:77460"/>
        <dbReference type="EC" id="3.4.13.19"/>
    </reaction>
</comment>
<dbReference type="GO" id="GO:0070573">
    <property type="term" value="F:metallodipeptidase activity"/>
    <property type="evidence" value="ECO:0007669"/>
    <property type="project" value="InterPro"/>
</dbReference>
<dbReference type="Gene3D" id="3.20.20.140">
    <property type="entry name" value="Metal-dependent hydrolases"/>
    <property type="match status" value="1"/>
</dbReference>
<keyword evidence="1" id="KW-0482">Metalloprotease</keyword>
<keyword evidence="1" id="KW-0378">Hydrolase</keyword>